<dbReference type="InterPro" id="IPR011990">
    <property type="entry name" value="TPR-like_helical_dom_sf"/>
</dbReference>
<dbReference type="SUPFAM" id="SSF81901">
    <property type="entry name" value="HCP-like"/>
    <property type="match status" value="1"/>
</dbReference>
<dbReference type="Pfam" id="PF08238">
    <property type="entry name" value="Sel1"/>
    <property type="match status" value="5"/>
</dbReference>
<comment type="caution">
    <text evidence="2">The sequence shown here is derived from an EMBL/GenBank/DDBJ whole genome shotgun (WGS) entry which is preliminary data.</text>
</comment>
<sequence>MNSNVTRRVLTLGLATISLASGSAWAHEADDLYAAMEGGKCEPAATTLQARAKSGVAMAQRRLGMAYFNGVCVKANEKAGAAWMRKAAEQGDMDARNEVGSLYLEGNGVSKDPKEAMRWFRLAAEQGDAHAQYSLAQMYYFAEGVPKDDREAVKWVRKAAVQGHAGAQASLGAALIHGEGMVLRDRREGAEWLRKAAMQGNTTGQNNLAGAYENGWGVPRNMVLAYAWVLLSTSEAKPGSEGMTLRVEMGNLLNGKQRAESERLARGWKVGQDLTTAMK</sequence>
<reference evidence="2 3" key="1">
    <citation type="submission" date="2023-03" db="EMBL/GenBank/DDBJ databases">
        <title>Draft assemblies of triclosan tolerant bacteria isolated from returned activated sludge.</title>
        <authorList>
            <person name="Van Hamelsveld S."/>
        </authorList>
    </citation>
    <scope>NUCLEOTIDE SEQUENCE [LARGE SCALE GENOMIC DNA]</scope>
    <source>
        <strain evidence="2 3">GW210010_S58</strain>
    </source>
</reference>
<name>A0ABT6AR94_9BURK</name>
<proteinExistence type="predicted"/>
<dbReference type="PANTHER" id="PTHR11102">
    <property type="entry name" value="SEL-1-LIKE PROTEIN"/>
    <property type="match status" value="1"/>
</dbReference>
<feature type="chain" id="PRO_5046430101" evidence="1">
    <location>
        <begin position="27"/>
        <end position="279"/>
    </location>
</feature>
<keyword evidence="1" id="KW-0732">Signal</keyword>
<evidence type="ECO:0000313" key="3">
    <source>
        <dbReference type="Proteomes" id="UP001216674"/>
    </source>
</evidence>
<evidence type="ECO:0000313" key="2">
    <source>
        <dbReference type="EMBL" id="MDF3834913.1"/>
    </source>
</evidence>
<keyword evidence="3" id="KW-1185">Reference proteome</keyword>
<dbReference type="InterPro" id="IPR006597">
    <property type="entry name" value="Sel1-like"/>
</dbReference>
<protein>
    <submittedName>
        <fullName evidence="2">Tetratricopeptide repeat protein</fullName>
    </submittedName>
</protein>
<feature type="signal peptide" evidence="1">
    <location>
        <begin position="1"/>
        <end position="26"/>
    </location>
</feature>
<accession>A0ABT6AR94</accession>
<dbReference type="Proteomes" id="UP001216674">
    <property type="component" value="Unassembled WGS sequence"/>
</dbReference>
<dbReference type="SMART" id="SM00671">
    <property type="entry name" value="SEL1"/>
    <property type="match status" value="5"/>
</dbReference>
<organism evidence="2 3">
    <name type="scientific">Cupriavidus basilensis</name>
    <dbReference type="NCBI Taxonomy" id="68895"/>
    <lineage>
        <taxon>Bacteria</taxon>
        <taxon>Pseudomonadati</taxon>
        <taxon>Pseudomonadota</taxon>
        <taxon>Betaproteobacteria</taxon>
        <taxon>Burkholderiales</taxon>
        <taxon>Burkholderiaceae</taxon>
        <taxon>Cupriavidus</taxon>
    </lineage>
</organism>
<dbReference type="PANTHER" id="PTHR11102:SF160">
    <property type="entry name" value="ERAD-ASSOCIATED E3 UBIQUITIN-PROTEIN LIGASE COMPONENT HRD3"/>
    <property type="match status" value="1"/>
</dbReference>
<dbReference type="RefSeq" id="WP_017227595.1">
    <property type="nucleotide sequence ID" value="NZ_JARJLM010000315.1"/>
</dbReference>
<dbReference type="Gene3D" id="1.25.40.10">
    <property type="entry name" value="Tetratricopeptide repeat domain"/>
    <property type="match status" value="2"/>
</dbReference>
<dbReference type="InterPro" id="IPR050767">
    <property type="entry name" value="Sel1_AlgK"/>
</dbReference>
<gene>
    <name evidence="2" type="ORF">P3W85_18395</name>
</gene>
<dbReference type="EMBL" id="JARJLM010000315">
    <property type="protein sequence ID" value="MDF3834913.1"/>
    <property type="molecule type" value="Genomic_DNA"/>
</dbReference>
<evidence type="ECO:0000256" key="1">
    <source>
        <dbReference type="SAM" id="SignalP"/>
    </source>
</evidence>